<gene>
    <name evidence="2" type="ORF">EAG_08095</name>
</gene>
<dbReference type="Gene3D" id="3.30.420.10">
    <property type="entry name" value="Ribonuclease H-like superfamily/Ribonuclease H"/>
    <property type="match status" value="1"/>
</dbReference>
<proteinExistence type="predicted"/>
<dbReference type="InterPro" id="IPR036397">
    <property type="entry name" value="RNaseH_sf"/>
</dbReference>
<dbReference type="PANTHER" id="PTHR47326">
    <property type="entry name" value="TRANSPOSABLE ELEMENT TC3 TRANSPOSASE-LIKE PROTEIN"/>
    <property type="match status" value="1"/>
</dbReference>
<dbReference type="PANTHER" id="PTHR47326:SF1">
    <property type="entry name" value="HTH PSQ-TYPE DOMAIN-CONTAINING PROTEIN"/>
    <property type="match status" value="1"/>
</dbReference>
<dbReference type="Proteomes" id="UP000000311">
    <property type="component" value="Unassembled WGS sequence"/>
</dbReference>
<accession>E1ZWN4</accession>
<reference evidence="2 3" key="1">
    <citation type="journal article" date="2010" name="Science">
        <title>Genomic comparison of the ants Camponotus floridanus and Harpegnathos saltator.</title>
        <authorList>
            <person name="Bonasio R."/>
            <person name="Zhang G."/>
            <person name="Ye C."/>
            <person name="Mutti N.S."/>
            <person name="Fang X."/>
            <person name="Qin N."/>
            <person name="Donahue G."/>
            <person name="Yang P."/>
            <person name="Li Q."/>
            <person name="Li C."/>
            <person name="Zhang P."/>
            <person name="Huang Z."/>
            <person name="Berger S.L."/>
            <person name="Reinberg D."/>
            <person name="Wang J."/>
            <person name="Liebig J."/>
        </authorList>
    </citation>
    <scope>NUCLEOTIDE SEQUENCE [LARGE SCALE GENOMIC DNA]</scope>
    <source>
        <strain evidence="3">C129</strain>
    </source>
</reference>
<protein>
    <recommendedName>
        <fullName evidence="1">DUF4817 domain-containing protein</fullName>
    </recommendedName>
</protein>
<dbReference type="AlphaFoldDB" id="E1ZWN4"/>
<feature type="non-terminal residue" evidence="2">
    <location>
        <position position="1"/>
    </location>
</feature>
<organism evidence="3">
    <name type="scientific">Camponotus floridanus</name>
    <name type="common">Florida carpenter ant</name>
    <dbReference type="NCBI Taxonomy" id="104421"/>
    <lineage>
        <taxon>Eukaryota</taxon>
        <taxon>Metazoa</taxon>
        <taxon>Ecdysozoa</taxon>
        <taxon>Arthropoda</taxon>
        <taxon>Hexapoda</taxon>
        <taxon>Insecta</taxon>
        <taxon>Pterygota</taxon>
        <taxon>Neoptera</taxon>
        <taxon>Endopterygota</taxon>
        <taxon>Hymenoptera</taxon>
        <taxon>Apocrita</taxon>
        <taxon>Aculeata</taxon>
        <taxon>Formicoidea</taxon>
        <taxon>Formicidae</taxon>
        <taxon>Formicinae</taxon>
        <taxon>Camponotus</taxon>
    </lineage>
</organism>
<dbReference type="InParanoid" id="E1ZWN4"/>
<feature type="domain" description="DUF4817" evidence="1">
    <location>
        <begin position="12"/>
        <end position="60"/>
    </location>
</feature>
<dbReference type="OMA" id="SHLWAND"/>
<evidence type="ECO:0000313" key="3">
    <source>
        <dbReference type="Proteomes" id="UP000000311"/>
    </source>
</evidence>
<name>E1ZWN4_CAMFO</name>
<dbReference type="Pfam" id="PF16087">
    <property type="entry name" value="DUF4817"/>
    <property type="match status" value="1"/>
</dbReference>
<evidence type="ECO:0000259" key="1">
    <source>
        <dbReference type="Pfam" id="PF16087"/>
    </source>
</evidence>
<dbReference type="EMBL" id="GL434867">
    <property type="protein sequence ID" value="EFN74406.1"/>
    <property type="molecule type" value="Genomic_DNA"/>
</dbReference>
<dbReference type="GO" id="GO:0003676">
    <property type="term" value="F:nucleic acid binding"/>
    <property type="evidence" value="ECO:0007669"/>
    <property type="project" value="InterPro"/>
</dbReference>
<dbReference type="OrthoDB" id="7699088at2759"/>
<feature type="non-terminal residue" evidence="2">
    <location>
        <position position="300"/>
    </location>
</feature>
<evidence type="ECO:0000313" key="2">
    <source>
        <dbReference type="EMBL" id="EFN74406.1"/>
    </source>
</evidence>
<sequence>LLLMENFTNQELADMHLAYGATSCNARAAARLYQERYPERQHPGYKKFIAIHRRLSETGMFKTNMHDTGVAQTVRTVEFEEEVLQRVAEEPSSSTRHIAKAMNTSNASVWRVLHEQQLYPYHFQKVQGLTAADYHPRVQFCQWLLHQIAAQPNFLRFYAVLWTDEASFTRDGIFNSGNSHVWDEENPHAIFPTKHQQRWSVNVWAGIVDDYLIGPYLLPERLTGPIYRRFLEEVLPELLENVPINVRQQMWFQHDGAPAHFAVQVREDLAQRFGHRWIARGGAISWPPRSPDLTPLDFFL</sequence>
<keyword evidence="3" id="KW-1185">Reference proteome</keyword>
<dbReference type="InterPro" id="IPR032135">
    <property type="entry name" value="DUF4817"/>
</dbReference>